<proteinExistence type="predicted"/>
<evidence type="ECO:0000313" key="2">
    <source>
        <dbReference type="Proteomes" id="UP000281553"/>
    </source>
</evidence>
<organism evidence="1 2">
    <name type="scientific">Dibothriocephalus latus</name>
    <name type="common">Fish tapeworm</name>
    <name type="synonym">Diphyllobothrium latum</name>
    <dbReference type="NCBI Taxonomy" id="60516"/>
    <lineage>
        <taxon>Eukaryota</taxon>
        <taxon>Metazoa</taxon>
        <taxon>Spiralia</taxon>
        <taxon>Lophotrochozoa</taxon>
        <taxon>Platyhelminthes</taxon>
        <taxon>Cestoda</taxon>
        <taxon>Eucestoda</taxon>
        <taxon>Diphyllobothriidea</taxon>
        <taxon>Diphyllobothriidae</taxon>
        <taxon>Dibothriocephalus</taxon>
    </lineage>
</organism>
<dbReference type="EMBL" id="UYRU01092631">
    <property type="protein sequence ID" value="VDN38204.1"/>
    <property type="molecule type" value="Genomic_DNA"/>
</dbReference>
<gene>
    <name evidence="1" type="ORF">DILT_LOCUS17549</name>
</gene>
<name>A0A3P7N6Q4_DIBLA</name>
<dbReference type="AlphaFoldDB" id="A0A3P7N6Q4"/>
<sequence>MGKLRRGQLFIMKLVQRMSNRLRTVEMILSDAPNRESALASTRPVNPLQEPIGSLSQFEQINNLLQEPAYRQQMASYLRCFGGRDTEDFARRI</sequence>
<protein>
    <submittedName>
        <fullName evidence="1">Uncharacterized protein</fullName>
    </submittedName>
</protein>
<dbReference type="OrthoDB" id="8887905at2759"/>
<reference evidence="1 2" key="1">
    <citation type="submission" date="2018-11" db="EMBL/GenBank/DDBJ databases">
        <authorList>
            <consortium name="Pathogen Informatics"/>
        </authorList>
    </citation>
    <scope>NUCLEOTIDE SEQUENCE [LARGE SCALE GENOMIC DNA]</scope>
</reference>
<dbReference type="Proteomes" id="UP000281553">
    <property type="component" value="Unassembled WGS sequence"/>
</dbReference>
<accession>A0A3P7N6Q4</accession>
<keyword evidence="2" id="KW-1185">Reference proteome</keyword>
<evidence type="ECO:0000313" key="1">
    <source>
        <dbReference type="EMBL" id="VDN38204.1"/>
    </source>
</evidence>